<dbReference type="Pfam" id="PF05721">
    <property type="entry name" value="PhyH"/>
    <property type="match status" value="1"/>
</dbReference>
<dbReference type="Gene3D" id="2.60.120.620">
    <property type="entry name" value="q2cbj1_9rhob like domain"/>
    <property type="match status" value="1"/>
</dbReference>
<dbReference type="SUPFAM" id="SSF51197">
    <property type="entry name" value="Clavaminate synthase-like"/>
    <property type="match status" value="1"/>
</dbReference>
<sequence length="281" mass="31594">MPPSAFEEERDLSFQPAVNASPRALTQEQIAFYNERGYIKPLDAYTPAQADQNRAYFDDLLRKVQAARSDLDSYSINGFHLCCAGLYDIVTHPLILDHVQDLIGPDVICWGTHFFCKQPHDPRKVAWHQDASYWPFTPARTVTVWLAIDDADRDNAAMMFLPDTHRRGHLKWRSVAKDQAVLNQEIENANQLGEPVYDELKAGQFSLHADMLAHGSEPNHSARRRCGLTIRYCPPTVRALNPGWSKGAILCRGSSTADGWTYNARPVGENINLHLQAIGAN</sequence>
<dbReference type="AlphaFoldDB" id="A0A8F9TTG7"/>
<protein>
    <submittedName>
        <fullName evidence="2">Phytanoyl-CoA dioxygenase family protein</fullName>
    </submittedName>
</protein>
<dbReference type="EMBL" id="CP080507">
    <property type="protein sequence ID" value="QYM78735.1"/>
    <property type="molecule type" value="Genomic_DNA"/>
</dbReference>
<dbReference type="GO" id="GO:0005506">
    <property type="term" value="F:iron ion binding"/>
    <property type="evidence" value="ECO:0007669"/>
    <property type="project" value="UniProtKB-ARBA"/>
</dbReference>
<keyword evidence="3" id="KW-1185">Reference proteome</keyword>
<dbReference type="Proteomes" id="UP000825051">
    <property type="component" value="Chromosome"/>
</dbReference>
<gene>
    <name evidence="2" type="ORF">K0B96_15745</name>
</gene>
<dbReference type="RefSeq" id="WP_220161839.1">
    <property type="nucleotide sequence ID" value="NZ_CP080507.1"/>
</dbReference>
<evidence type="ECO:0000313" key="2">
    <source>
        <dbReference type="EMBL" id="QYM78735.1"/>
    </source>
</evidence>
<reference evidence="2" key="1">
    <citation type="submission" date="2021-08" db="EMBL/GenBank/DDBJ databases">
        <title>Genome of a novel bacterium of the phylum Verrucomicrobia, Oleiharenicola sp. KSB-15.</title>
        <authorList>
            <person name="Chung J.-H."/>
            <person name="Ahn J.-H."/>
            <person name="Yoon Y."/>
            <person name="Kim D.-Y."/>
            <person name="An S.-H."/>
            <person name="Park I."/>
            <person name="Yeon J."/>
        </authorList>
    </citation>
    <scope>NUCLEOTIDE SEQUENCE</scope>
    <source>
        <strain evidence="2">KSB-15</strain>
    </source>
</reference>
<dbReference type="KEGG" id="ole:K0B96_15745"/>
<dbReference type="PANTHER" id="PTHR20883">
    <property type="entry name" value="PHYTANOYL-COA DIOXYGENASE DOMAIN CONTAINING 1"/>
    <property type="match status" value="1"/>
</dbReference>
<accession>A0A8F9TTG7</accession>
<comment type="cofactor">
    <cofactor evidence="1">
        <name>Fe(2+)</name>
        <dbReference type="ChEBI" id="CHEBI:29033"/>
    </cofactor>
</comment>
<name>A0A8F9TTG7_9BACT</name>
<dbReference type="InterPro" id="IPR008775">
    <property type="entry name" value="Phytyl_CoA_dOase-like"/>
</dbReference>
<dbReference type="GO" id="GO:0016706">
    <property type="term" value="F:2-oxoglutarate-dependent dioxygenase activity"/>
    <property type="evidence" value="ECO:0007669"/>
    <property type="project" value="UniProtKB-ARBA"/>
</dbReference>
<keyword evidence="2" id="KW-0560">Oxidoreductase</keyword>
<proteinExistence type="predicted"/>
<keyword evidence="2" id="KW-0223">Dioxygenase</keyword>
<evidence type="ECO:0000256" key="1">
    <source>
        <dbReference type="ARBA" id="ARBA00001954"/>
    </source>
</evidence>
<dbReference type="PANTHER" id="PTHR20883:SF48">
    <property type="entry name" value="ECTOINE DIOXYGENASE"/>
    <property type="match status" value="1"/>
</dbReference>
<organism evidence="2 3">
    <name type="scientific">Horticoccus luteus</name>
    <dbReference type="NCBI Taxonomy" id="2862869"/>
    <lineage>
        <taxon>Bacteria</taxon>
        <taxon>Pseudomonadati</taxon>
        <taxon>Verrucomicrobiota</taxon>
        <taxon>Opitutia</taxon>
        <taxon>Opitutales</taxon>
        <taxon>Opitutaceae</taxon>
        <taxon>Horticoccus</taxon>
    </lineage>
</organism>
<evidence type="ECO:0000313" key="3">
    <source>
        <dbReference type="Proteomes" id="UP000825051"/>
    </source>
</evidence>